<evidence type="ECO:0000313" key="3">
    <source>
        <dbReference type="Proteomes" id="UP000276215"/>
    </source>
</evidence>
<dbReference type="EMBL" id="ML120458">
    <property type="protein sequence ID" value="RPA93177.1"/>
    <property type="molecule type" value="Genomic_DNA"/>
</dbReference>
<dbReference type="AlphaFoldDB" id="A0A3N4J7B7"/>
<keyword evidence="3" id="KW-1185">Reference proteome</keyword>
<organism evidence="2 3">
    <name type="scientific">Choiromyces venosus 120613-1</name>
    <dbReference type="NCBI Taxonomy" id="1336337"/>
    <lineage>
        <taxon>Eukaryota</taxon>
        <taxon>Fungi</taxon>
        <taxon>Dikarya</taxon>
        <taxon>Ascomycota</taxon>
        <taxon>Pezizomycotina</taxon>
        <taxon>Pezizomycetes</taxon>
        <taxon>Pezizales</taxon>
        <taxon>Tuberaceae</taxon>
        <taxon>Choiromyces</taxon>
    </lineage>
</organism>
<gene>
    <name evidence="2" type="ORF">L873DRAFT_1816420</name>
</gene>
<sequence length="53" mass="6036">MINYSLGFLPSSSLFSFPPSSSYPISSSPFLHNFFFSFSSTFSIFSSTYYYCI</sequence>
<evidence type="ECO:0000256" key="1">
    <source>
        <dbReference type="SAM" id="Phobius"/>
    </source>
</evidence>
<keyword evidence="1" id="KW-0812">Transmembrane</keyword>
<dbReference type="Proteomes" id="UP000276215">
    <property type="component" value="Unassembled WGS sequence"/>
</dbReference>
<reference evidence="2 3" key="1">
    <citation type="journal article" date="2018" name="Nat. Ecol. Evol.">
        <title>Pezizomycetes genomes reveal the molecular basis of ectomycorrhizal truffle lifestyle.</title>
        <authorList>
            <person name="Murat C."/>
            <person name="Payen T."/>
            <person name="Noel B."/>
            <person name="Kuo A."/>
            <person name="Morin E."/>
            <person name="Chen J."/>
            <person name="Kohler A."/>
            <person name="Krizsan K."/>
            <person name="Balestrini R."/>
            <person name="Da Silva C."/>
            <person name="Montanini B."/>
            <person name="Hainaut M."/>
            <person name="Levati E."/>
            <person name="Barry K.W."/>
            <person name="Belfiori B."/>
            <person name="Cichocki N."/>
            <person name="Clum A."/>
            <person name="Dockter R.B."/>
            <person name="Fauchery L."/>
            <person name="Guy J."/>
            <person name="Iotti M."/>
            <person name="Le Tacon F."/>
            <person name="Lindquist E.A."/>
            <person name="Lipzen A."/>
            <person name="Malagnac F."/>
            <person name="Mello A."/>
            <person name="Molinier V."/>
            <person name="Miyauchi S."/>
            <person name="Poulain J."/>
            <person name="Riccioni C."/>
            <person name="Rubini A."/>
            <person name="Sitrit Y."/>
            <person name="Splivallo R."/>
            <person name="Traeger S."/>
            <person name="Wang M."/>
            <person name="Zifcakova L."/>
            <person name="Wipf D."/>
            <person name="Zambonelli A."/>
            <person name="Paolocci F."/>
            <person name="Nowrousian M."/>
            <person name="Ottonello S."/>
            <person name="Baldrian P."/>
            <person name="Spatafora J.W."/>
            <person name="Henrissat B."/>
            <person name="Nagy L.G."/>
            <person name="Aury J.M."/>
            <person name="Wincker P."/>
            <person name="Grigoriev I.V."/>
            <person name="Bonfante P."/>
            <person name="Martin F.M."/>
        </authorList>
    </citation>
    <scope>NUCLEOTIDE SEQUENCE [LARGE SCALE GENOMIC DNA]</scope>
    <source>
        <strain evidence="2 3">120613-1</strain>
    </source>
</reference>
<protein>
    <submittedName>
        <fullName evidence="2">Uncharacterized protein</fullName>
    </submittedName>
</protein>
<keyword evidence="1" id="KW-1133">Transmembrane helix</keyword>
<feature type="transmembrane region" description="Helical" evidence="1">
    <location>
        <begin position="32"/>
        <end position="52"/>
    </location>
</feature>
<name>A0A3N4J7B7_9PEZI</name>
<accession>A0A3N4J7B7</accession>
<proteinExistence type="predicted"/>
<keyword evidence="1" id="KW-0472">Membrane</keyword>
<evidence type="ECO:0000313" key="2">
    <source>
        <dbReference type="EMBL" id="RPA93177.1"/>
    </source>
</evidence>